<comment type="similarity">
    <text evidence="2 8">Belongs to the beta-class carbonic anhydrase family.</text>
</comment>
<dbReference type="EC" id="4.2.1.1" evidence="3 8"/>
<dbReference type="EMBL" id="JAVRIB010000008">
    <property type="protein sequence ID" value="MDT0635165.1"/>
    <property type="molecule type" value="Genomic_DNA"/>
</dbReference>
<evidence type="ECO:0000313" key="9">
    <source>
        <dbReference type="EMBL" id="MDT0635165.1"/>
    </source>
</evidence>
<dbReference type="SUPFAM" id="SSF53056">
    <property type="entry name" value="beta-carbonic anhydrase, cab"/>
    <property type="match status" value="1"/>
</dbReference>
<dbReference type="Proteomes" id="UP001251857">
    <property type="component" value="Unassembled WGS sequence"/>
</dbReference>
<dbReference type="PANTHER" id="PTHR11002">
    <property type="entry name" value="CARBONIC ANHYDRASE"/>
    <property type="match status" value="1"/>
</dbReference>
<evidence type="ECO:0000256" key="3">
    <source>
        <dbReference type="ARBA" id="ARBA00012925"/>
    </source>
</evidence>
<gene>
    <name evidence="9" type="ORF">RM532_09375</name>
</gene>
<proteinExistence type="inferred from homology"/>
<evidence type="ECO:0000256" key="1">
    <source>
        <dbReference type="ARBA" id="ARBA00001947"/>
    </source>
</evidence>
<dbReference type="SMART" id="SM00947">
    <property type="entry name" value="Pro_CA"/>
    <property type="match status" value="1"/>
</dbReference>
<comment type="catalytic activity">
    <reaction evidence="7 8">
        <text>hydrogencarbonate + H(+) = CO2 + H2O</text>
        <dbReference type="Rhea" id="RHEA:10748"/>
        <dbReference type="ChEBI" id="CHEBI:15377"/>
        <dbReference type="ChEBI" id="CHEBI:15378"/>
        <dbReference type="ChEBI" id="CHEBI:16526"/>
        <dbReference type="ChEBI" id="CHEBI:17544"/>
        <dbReference type="EC" id="4.2.1.1"/>
    </reaction>
</comment>
<dbReference type="InterPro" id="IPR045066">
    <property type="entry name" value="Beta_CA_cladeB"/>
</dbReference>
<comment type="caution">
    <text evidence="9">The sequence shown here is derived from an EMBL/GenBank/DDBJ whole genome shotgun (WGS) entry which is preliminary data.</text>
</comment>
<dbReference type="PROSITE" id="PS00705">
    <property type="entry name" value="PROK_CO2_ANHYDRASE_2"/>
    <property type="match status" value="1"/>
</dbReference>
<dbReference type="GO" id="GO:0004089">
    <property type="term" value="F:carbonate dehydratase activity"/>
    <property type="evidence" value="ECO:0007669"/>
    <property type="project" value="UniProtKB-EC"/>
</dbReference>
<reference evidence="9 10" key="1">
    <citation type="submission" date="2023-09" db="EMBL/GenBank/DDBJ databases">
        <authorList>
            <person name="Rey-Velasco X."/>
        </authorList>
    </citation>
    <scope>NUCLEOTIDE SEQUENCE [LARGE SCALE GENOMIC DNA]</scope>
    <source>
        <strain evidence="9 10">W335</strain>
    </source>
</reference>
<keyword evidence="5 8" id="KW-0862">Zinc</keyword>
<accession>A0ABU3C0X2</accession>
<dbReference type="Gene3D" id="3.40.1050.10">
    <property type="entry name" value="Carbonic anhydrase"/>
    <property type="match status" value="1"/>
</dbReference>
<dbReference type="RefSeq" id="WP_311653061.1">
    <property type="nucleotide sequence ID" value="NZ_JAVRIB010000008.1"/>
</dbReference>
<comment type="function">
    <text evidence="8">Reversible hydration of carbon dioxide.</text>
</comment>
<dbReference type="InterPro" id="IPR036874">
    <property type="entry name" value="Carbonic_anhydrase_sf"/>
</dbReference>
<keyword evidence="4" id="KW-0479">Metal-binding</keyword>
<evidence type="ECO:0000256" key="5">
    <source>
        <dbReference type="ARBA" id="ARBA00022833"/>
    </source>
</evidence>
<comment type="cofactor">
    <cofactor evidence="1">
        <name>Zn(2+)</name>
        <dbReference type="ChEBI" id="CHEBI:29105"/>
    </cofactor>
</comment>
<evidence type="ECO:0000256" key="8">
    <source>
        <dbReference type="RuleBase" id="RU003956"/>
    </source>
</evidence>
<organism evidence="9 10">
    <name type="scientific">Spectribacter hydrogenoxidans</name>
    <dbReference type="NCBI Taxonomy" id="3075608"/>
    <lineage>
        <taxon>Bacteria</taxon>
        <taxon>Pseudomonadati</taxon>
        <taxon>Pseudomonadota</taxon>
        <taxon>Gammaproteobacteria</taxon>
        <taxon>Salinisphaerales</taxon>
        <taxon>Salinisphaeraceae</taxon>
        <taxon>Spectribacter</taxon>
    </lineage>
</organism>
<name>A0ABU3C0X2_9GAMM</name>
<keyword evidence="6 8" id="KW-0456">Lyase</keyword>
<evidence type="ECO:0000313" key="10">
    <source>
        <dbReference type="Proteomes" id="UP001251857"/>
    </source>
</evidence>
<dbReference type="Pfam" id="PF00484">
    <property type="entry name" value="Pro_CA"/>
    <property type="match status" value="1"/>
</dbReference>
<dbReference type="InterPro" id="IPR001765">
    <property type="entry name" value="Carbonic_anhydrase"/>
</dbReference>
<evidence type="ECO:0000256" key="7">
    <source>
        <dbReference type="ARBA" id="ARBA00048348"/>
    </source>
</evidence>
<protein>
    <recommendedName>
        <fullName evidence="3 8">Carbonic anhydrase</fullName>
        <ecNumber evidence="3 8">4.2.1.1</ecNumber>
    </recommendedName>
    <alternativeName>
        <fullName evidence="8">Carbonate dehydratase</fullName>
    </alternativeName>
</protein>
<dbReference type="InterPro" id="IPR015892">
    <property type="entry name" value="Carbonic_anhydrase_CS"/>
</dbReference>
<evidence type="ECO:0000256" key="6">
    <source>
        <dbReference type="ARBA" id="ARBA00023239"/>
    </source>
</evidence>
<dbReference type="PROSITE" id="PS00704">
    <property type="entry name" value="PROK_CO2_ANHYDRASE_1"/>
    <property type="match status" value="1"/>
</dbReference>
<evidence type="ECO:0000256" key="4">
    <source>
        <dbReference type="ARBA" id="ARBA00022723"/>
    </source>
</evidence>
<evidence type="ECO:0000256" key="2">
    <source>
        <dbReference type="ARBA" id="ARBA00006217"/>
    </source>
</evidence>
<dbReference type="PANTHER" id="PTHR11002:SF76">
    <property type="entry name" value="CARBONIC ANHYDRASE"/>
    <property type="match status" value="1"/>
</dbReference>
<dbReference type="CDD" id="cd00884">
    <property type="entry name" value="beta_CA_cladeB"/>
    <property type="match status" value="1"/>
</dbReference>
<keyword evidence="10" id="KW-1185">Reference proteome</keyword>
<sequence>MDKLLDGIERFQGERFAEYRELFAELAGGQAPETLFITCADSRIDPSLITGADPGDLFICRNAGNIVPPYGGGGAEGTAASVEYAVGALNVRDVIVCGHSGCGAMTGVLAPEILTEFPQMRQWLTHCHAAVNTVRQNHPDLDDVARLARVVEQNTLVQLQHLRTHPAVAARLAAKRIRLHAWVYDIGSGGITAYNPDHDAFEPLDRAYASLRGNTGTD</sequence>